<proteinExistence type="predicted"/>
<dbReference type="Proteomes" id="UP001431693">
    <property type="component" value="Unassembled WGS sequence"/>
</dbReference>
<sequence length="129" mass="14703">MAASTENRGADQGLAAKRAQELEMVSLMTSVYCHGNHGTPGKPCPHDPHLCDECRELVEYAEARIRRCPRMAEKTFCSVCPRPCYRRAMQERMRAVMRYAGPRMLRYRPLAALRHVAATMRAKHRSSRA</sequence>
<dbReference type="EMBL" id="JASJEX010000003">
    <property type="protein sequence ID" value="MDJ1129690.1"/>
    <property type="molecule type" value="Genomic_DNA"/>
</dbReference>
<accession>A0ABT6ZKX6</accession>
<comment type="caution">
    <text evidence="1">The sequence shown here is derived from an EMBL/GenBank/DDBJ whole genome shotgun (WGS) entry which is preliminary data.</text>
</comment>
<evidence type="ECO:0000313" key="1">
    <source>
        <dbReference type="EMBL" id="MDJ1129690.1"/>
    </source>
</evidence>
<dbReference type="InterPro" id="IPR020483">
    <property type="entry name" value="Uncharacterised_YgbA"/>
</dbReference>
<gene>
    <name evidence="1" type="ORF">QJ043_06310</name>
</gene>
<dbReference type="RefSeq" id="WP_283712812.1">
    <property type="nucleotide sequence ID" value="NZ_JASJEW010000002.1"/>
</dbReference>
<keyword evidence="2" id="KW-1185">Reference proteome</keyword>
<dbReference type="NCBIfam" id="NF007714">
    <property type="entry name" value="PRK10410.1-2"/>
    <property type="match status" value="1"/>
</dbReference>
<evidence type="ECO:0000313" key="2">
    <source>
        <dbReference type="Proteomes" id="UP001431693"/>
    </source>
</evidence>
<name>A0ABT6ZKX6_9ACTN</name>
<dbReference type="Pfam" id="PF11756">
    <property type="entry name" value="YgbA_NO"/>
    <property type="match status" value="1"/>
</dbReference>
<reference evidence="1" key="1">
    <citation type="submission" date="2023-05" db="EMBL/GenBank/DDBJ databases">
        <title>[olsenella] sp. nov., isolated from a pig farm feces dump.</title>
        <authorList>
            <person name="Chang Y.-H."/>
        </authorList>
    </citation>
    <scope>NUCLEOTIDE SEQUENCE</scope>
    <source>
        <strain evidence="1">YH-ols2217</strain>
    </source>
</reference>
<organism evidence="1 2">
    <name type="scientific">Kribbibacterium absianum</name>
    <dbReference type="NCBI Taxonomy" id="3044210"/>
    <lineage>
        <taxon>Bacteria</taxon>
        <taxon>Bacillati</taxon>
        <taxon>Actinomycetota</taxon>
        <taxon>Coriobacteriia</taxon>
        <taxon>Coriobacteriales</taxon>
        <taxon>Kribbibacteriaceae</taxon>
        <taxon>Kribbibacterium</taxon>
    </lineage>
</organism>
<protein>
    <submittedName>
        <fullName evidence="1">Nitrous oxide-stimulated promoter family protein</fullName>
    </submittedName>
</protein>